<dbReference type="InterPro" id="IPR036397">
    <property type="entry name" value="RNaseH_sf"/>
</dbReference>
<dbReference type="InterPro" id="IPR025948">
    <property type="entry name" value="HTH-like_dom"/>
</dbReference>
<feature type="domain" description="Integrase catalytic" evidence="1">
    <location>
        <begin position="93"/>
        <end position="260"/>
    </location>
</feature>
<dbReference type="Gene3D" id="3.30.420.10">
    <property type="entry name" value="Ribonuclease H-like superfamily/Ribonuclease H"/>
    <property type="match status" value="1"/>
</dbReference>
<dbReference type="Pfam" id="PF13276">
    <property type="entry name" value="HTH_21"/>
    <property type="match status" value="1"/>
</dbReference>
<organism evidence="2 3">
    <name type="scientific">Pseudacidovorax intermedius</name>
    <dbReference type="NCBI Taxonomy" id="433924"/>
    <lineage>
        <taxon>Bacteria</taxon>
        <taxon>Pseudomonadati</taxon>
        <taxon>Pseudomonadota</taxon>
        <taxon>Betaproteobacteria</taxon>
        <taxon>Burkholderiales</taxon>
        <taxon>Comamonadaceae</taxon>
        <taxon>Pseudacidovorax</taxon>
    </lineage>
</organism>
<dbReference type="GO" id="GO:0003676">
    <property type="term" value="F:nucleic acid binding"/>
    <property type="evidence" value="ECO:0007669"/>
    <property type="project" value="InterPro"/>
</dbReference>
<accession>A0A370FR68</accession>
<evidence type="ECO:0000313" key="3">
    <source>
        <dbReference type="Proteomes" id="UP000255265"/>
    </source>
</evidence>
<name>A0A370FR68_9BURK</name>
<dbReference type="NCBIfam" id="NF033516">
    <property type="entry name" value="transpos_IS3"/>
    <property type="match status" value="1"/>
</dbReference>
<dbReference type="Pfam" id="PF13683">
    <property type="entry name" value="rve_3"/>
    <property type="match status" value="1"/>
</dbReference>
<sequence length="276" mass="31764">MLEASSISERRACALVGLSRDSWRHPPQRAQHDLAMSQRIVELAHERRRFGYRRIGDLLRAAGTKINDKRVYRLYKLADLSVRKRRGRQRLKLERVPLHECRSVNEVWSMDFVSDSLASGRRIKCLTVTDDFSHECVDLAVDHGIGGQYVVRVLDQVARFRGYPQAVRTDQGPEFTSRAFMAWAQAKGVRHILNQPGKPTQNAYIESFNGKFRDECLNEHWFQSLKQARDEIARWRTDYNEVRPHSSCGRMPPAKFAAQHRKTAGGAVPAPQQNQE</sequence>
<dbReference type="PANTHER" id="PTHR47515">
    <property type="entry name" value="LOW CALCIUM RESPONSE LOCUS PROTEIN T"/>
    <property type="match status" value="1"/>
</dbReference>
<keyword evidence="3" id="KW-1185">Reference proteome</keyword>
<comment type="caution">
    <text evidence="2">The sequence shown here is derived from an EMBL/GenBank/DDBJ whole genome shotgun (WGS) entry which is preliminary data.</text>
</comment>
<dbReference type="PROSITE" id="PS50994">
    <property type="entry name" value="INTEGRASE"/>
    <property type="match status" value="1"/>
</dbReference>
<dbReference type="PANTHER" id="PTHR47515:SF1">
    <property type="entry name" value="BLR2054 PROTEIN"/>
    <property type="match status" value="1"/>
</dbReference>
<evidence type="ECO:0000313" key="2">
    <source>
        <dbReference type="EMBL" id="RDI29535.1"/>
    </source>
</evidence>
<evidence type="ECO:0000259" key="1">
    <source>
        <dbReference type="PROSITE" id="PS50994"/>
    </source>
</evidence>
<dbReference type="Proteomes" id="UP000255265">
    <property type="component" value="Unassembled WGS sequence"/>
</dbReference>
<dbReference type="GO" id="GO:0015074">
    <property type="term" value="P:DNA integration"/>
    <property type="evidence" value="ECO:0007669"/>
    <property type="project" value="InterPro"/>
</dbReference>
<dbReference type="InterPro" id="IPR048020">
    <property type="entry name" value="Transpos_IS3"/>
</dbReference>
<reference evidence="2 3" key="1">
    <citation type="submission" date="2018-07" db="EMBL/GenBank/DDBJ databases">
        <title>Genomic Encyclopedia of Type Strains, Phase IV (KMG-IV): sequencing the most valuable type-strain genomes for metagenomic binning, comparative biology and taxonomic classification.</title>
        <authorList>
            <person name="Goeker M."/>
        </authorList>
    </citation>
    <scope>NUCLEOTIDE SEQUENCE [LARGE SCALE GENOMIC DNA]</scope>
    <source>
        <strain evidence="2 3">DSM 21352</strain>
    </source>
</reference>
<proteinExistence type="predicted"/>
<dbReference type="SUPFAM" id="SSF53098">
    <property type="entry name" value="Ribonuclease H-like"/>
    <property type="match status" value="1"/>
</dbReference>
<dbReference type="EMBL" id="QQAV01000001">
    <property type="protein sequence ID" value="RDI29535.1"/>
    <property type="molecule type" value="Genomic_DNA"/>
</dbReference>
<gene>
    <name evidence="2" type="ORF">DFR41_1011296</name>
</gene>
<dbReference type="InterPro" id="IPR012337">
    <property type="entry name" value="RNaseH-like_sf"/>
</dbReference>
<dbReference type="InterPro" id="IPR001584">
    <property type="entry name" value="Integrase_cat-core"/>
</dbReference>
<protein>
    <submittedName>
        <fullName evidence="2">Putative transposase</fullName>
    </submittedName>
</protein>
<dbReference type="AlphaFoldDB" id="A0A370FR68"/>